<evidence type="ECO:0000256" key="7">
    <source>
        <dbReference type="HAMAP-Rule" id="MF_01147"/>
    </source>
</evidence>
<keyword evidence="4 7" id="KW-0812">Transmembrane</keyword>
<name>A0ABY0ILK4_9BACT</name>
<dbReference type="GO" id="GO:0016740">
    <property type="term" value="F:transferase activity"/>
    <property type="evidence" value="ECO:0007669"/>
    <property type="project" value="UniProtKB-KW"/>
</dbReference>
<evidence type="ECO:0000256" key="1">
    <source>
        <dbReference type="ARBA" id="ARBA00007150"/>
    </source>
</evidence>
<dbReference type="Pfam" id="PF01790">
    <property type="entry name" value="LGT"/>
    <property type="match status" value="1"/>
</dbReference>
<feature type="transmembrane region" description="Helical" evidence="7">
    <location>
        <begin position="117"/>
        <end position="137"/>
    </location>
</feature>
<dbReference type="EC" id="2.5.1.145" evidence="7"/>
<evidence type="ECO:0000256" key="3">
    <source>
        <dbReference type="ARBA" id="ARBA00022679"/>
    </source>
</evidence>
<feature type="transmembrane region" description="Helical" evidence="7">
    <location>
        <begin position="87"/>
        <end position="110"/>
    </location>
</feature>
<feature type="transmembrane region" description="Helical" evidence="7">
    <location>
        <begin position="202"/>
        <end position="220"/>
    </location>
</feature>
<accession>A0ABY0ILK4</accession>
<evidence type="ECO:0000313" key="9">
    <source>
        <dbReference type="Proteomes" id="UP000443582"/>
    </source>
</evidence>
<comment type="similarity">
    <text evidence="1 7">Belongs to the Lgt family.</text>
</comment>
<dbReference type="Proteomes" id="UP000443582">
    <property type="component" value="Unassembled WGS sequence"/>
</dbReference>
<keyword evidence="2 7" id="KW-1003">Cell membrane</keyword>
<evidence type="ECO:0000313" key="8">
    <source>
        <dbReference type="EMBL" id="RZF22404.1"/>
    </source>
</evidence>
<keyword evidence="5 7" id="KW-1133">Transmembrane helix</keyword>
<comment type="subcellular location">
    <subcellularLocation>
        <location evidence="7">Cell membrane</location>
        <topology evidence="7">Multi-pass membrane protein</topology>
    </subcellularLocation>
</comment>
<sequence length="259" mass="29639">MITWNVDPEIFRIGPVAVRYYSLMFILGFFIGERYCRRYLIKEKGFTTDQVSSLLNYMIAGCIIGARLGHCLFYEPGYYLSNPLEILYVWKGGLASHGGFLGVIISIYIFKKRVKDVPLLWLLDLVAAPSLMTGGFIRLGNLFNSEILGHPSNLPWAFKFVRADNIARHPAQLYEALGFFAISGVIYFLYSKFHKKWQAGRFLGLIFIGGFTWRFIVEFFKENQVAFEQGMILNMGQLLSIPLIIAGIILVFYKPVEKK</sequence>
<proteinExistence type="inferred from homology"/>
<dbReference type="EMBL" id="QDKL01000001">
    <property type="protein sequence ID" value="RZF22404.1"/>
    <property type="molecule type" value="Genomic_DNA"/>
</dbReference>
<evidence type="ECO:0000256" key="5">
    <source>
        <dbReference type="ARBA" id="ARBA00022989"/>
    </source>
</evidence>
<dbReference type="PANTHER" id="PTHR30589">
    <property type="entry name" value="PROLIPOPROTEIN DIACYLGLYCERYL TRANSFERASE"/>
    <property type="match status" value="1"/>
</dbReference>
<feature type="transmembrane region" description="Helical" evidence="7">
    <location>
        <begin position="57"/>
        <end position="75"/>
    </location>
</feature>
<reference evidence="9" key="1">
    <citation type="journal article" date="2019" name="Int. J. Syst. Evol. Microbiol.">
        <title>Halobacteriovorax valvorus sp. nov., a novel prokaryotic predator isolated from coastal seawater of China.</title>
        <authorList>
            <person name="Chen M.-X."/>
        </authorList>
    </citation>
    <scope>NUCLEOTIDE SEQUENCE [LARGE SCALE GENOMIC DNA]</scope>
    <source>
        <strain evidence="9">BL9</strain>
    </source>
</reference>
<evidence type="ECO:0000256" key="6">
    <source>
        <dbReference type="ARBA" id="ARBA00023136"/>
    </source>
</evidence>
<feature type="transmembrane region" description="Helical" evidence="7">
    <location>
        <begin position="232"/>
        <end position="253"/>
    </location>
</feature>
<keyword evidence="3 7" id="KW-0808">Transferase</keyword>
<dbReference type="PANTHER" id="PTHR30589:SF0">
    <property type="entry name" value="PHOSPHATIDYLGLYCEROL--PROLIPOPROTEIN DIACYLGLYCERYL TRANSFERASE"/>
    <property type="match status" value="1"/>
</dbReference>
<protein>
    <recommendedName>
        <fullName evidence="7">Phosphatidylglycerol--prolipoprotein diacylglyceryl transferase</fullName>
        <ecNumber evidence="7">2.5.1.145</ecNumber>
    </recommendedName>
</protein>
<comment type="pathway">
    <text evidence="7">Protein modification; lipoprotein biosynthesis (diacylglyceryl transfer).</text>
</comment>
<gene>
    <name evidence="7 8" type="primary">lgt</name>
    <name evidence="8" type="ORF">DAY19_01135</name>
</gene>
<dbReference type="HAMAP" id="MF_01147">
    <property type="entry name" value="Lgt"/>
    <property type="match status" value="1"/>
</dbReference>
<organism evidence="8 9">
    <name type="scientific">Halobacteriovorax vibrionivorans</name>
    <dbReference type="NCBI Taxonomy" id="2152716"/>
    <lineage>
        <taxon>Bacteria</taxon>
        <taxon>Pseudomonadati</taxon>
        <taxon>Bdellovibrionota</taxon>
        <taxon>Bacteriovoracia</taxon>
        <taxon>Bacteriovoracales</taxon>
        <taxon>Halobacteriovoraceae</taxon>
        <taxon>Halobacteriovorax</taxon>
    </lineage>
</organism>
<feature type="binding site" evidence="7">
    <location>
        <position position="138"/>
    </location>
    <ligand>
        <name>a 1,2-diacyl-sn-glycero-3-phospho-(1'-sn-glycerol)</name>
        <dbReference type="ChEBI" id="CHEBI:64716"/>
    </ligand>
</feature>
<comment type="caution">
    <text evidence="8">The sequence shown here is derived from an EMBL/GenBank/DDBJ whole genome shotgun (WGS) entry which is preliminary data.</text>
</comment>
<keyword evidence="9" id="KW-1185">Reference proteome</keyword>
<comment type="function">
    <text evidence="7">Catalyzes the transfer of the diacylglyceryl group from phosphatidylglycerol to the sulfhydryl group of the N-terminal cysteine of a prolipoprotein, the first step in the formation of mature lipoproteins.</text>
</comment>
<comment type="catalytic activity">
    <reaction evidence="7">
        <text>L-cysteinyl-[prolipoprotein] + a 1,2-diacyl-sn-glycero-3-phospho-(1'-sn-glycerol) = an S-1,2-diacyl-sn-glyceryl-L-cysteinyl-[prolipoprotein] + sn-glycerol 1-phosphate + H(+)</text>
        <dbReference type="Rhea" id="RHEA:56712"/>
        <dbReference type="Rhea" id="RHEA-COMP:14679"/>
        <dbReference type="Rhea" id="RHEA-COMP:14680"/>
        <dbReference type="ChEBI" id="CHEBI:15378"/>
        <dbReference type="ChEBI" id="CHEBI:29950"/>
        <dbReference type="ChEBI" id="CHEBI:57685"/>
        <dbReference type="ChEBI" id="CHEBI:64716"/>
        <dbReference type="ChEBI" id="CHEBI:140658"/>
        <dbReference type="EC" id="2.5.1.145"/>
    </reaction>
</comment>
<dbReference type="InterPro" id="IPR001640">
    <property type="entry name" value="Lgt"/>
</dbReference>
<dbReference type="NCBIfam" id="TIGR00544">
    <property type="entry name" value="lgt"/>
    <property type="match status" value="1"/>
</dbReference>
<feature type="transmembrane region" description="Helical" evidence="7">
    <location>
        <begin position="20"/>
        <end position="36"/>
    </location>
</feature>
<keyword evidence="6 7" id="KW-0472">Membrane</keyword>
<feature type="transmembrane region" description="Helical" evidence="7">
    <location>
        <begin position="171"/>
        <end position="190"/>
    </location>
</feature>
<evidence type="ECO:0000256" key="4">
    <source>
        <dbReference type="ARBA" id="ARBA00022692"/>
    </source>
</evidence>
<dbReference type="RefSeq" id="WP_114705349.1">
    <property type="nucleotide sequence ID" value="NZ_QDKL01000001.1"/>
</dbReference>
<evidence type="ECO:0000256" key="2">
    <source>
        <dbReference type="ARBA" id="ARBA00022475"/>
    </source>
</evidence>